<feature type="non-terminal residue" evidence="8">
    <location>
        <position position="164"/>
    </location>
</feature>
<accession>A0ABN8I5M2</accession>
<evidence type="ECO:0000313" key="9">
    <source>
        <dbReference type="Proteomes" id="UP000837857"/>
    </source>
</evidence>
<dbReference type="InterPro" id="IPR051940">
    <property type="entry name" value="Chitin_bind-dev_reg"/>
</dbReference>
<evidence type="ECO:0000256" key="3">
    <source>
        <dbReference type="ARBA" id="ARBA00022737"/>
    </source>
</evidence>
<feature type="compositionally biased region" description="Basic and acidic residues" evidence="6">
    <location>
        <begin position="69"/>
        <end position="82"/>
    </location>
</feature>
<protein>
    <recommendedName>
        <fullName evidence="7">Chitin-binding type-2 domain-containing protein</fullName>
    </recommendedName>
</protein>
<evidence type="ECO:0000313" key="8">
    <source>
        <dbReference type="EMBL" id="CAH2049161.1"/>
    </source>
</evidence>
<organism evidence="8 9">
    <name type="scientific">Iphiclides podalirius</name>
    <name type="common">scarce swallowtail</name>
    <dbReference type="NCBI Taxonomy" id="110791"/>
    <lineage>
        <taxon>Eukaryota</taxon>
        <taxon>Metazoa</taxon>
        <taxon>Ecdysozoa</taxon>
        <taxon>Arthropoda</taxon>
        <taxon>Hexapoda</taxon>
        <taxon>Insecta</taxon>
        <taxon>Pterygota</taxon>
        <taxon>Neoptera</taxon>
        <taxon>Endopterygota</taxon>
        <taxon>Lepidoptera</taxon>
        <taxon>Glossata</taxon>
        <taxon>Ditrysia</taxon>
        <taxon>Papilionoidea</taxon>
        <taxon>Papilionidae</taxon>
        <taxon>Papilioninae</taxon>
        <taxon>Iphiclides</taxon>
    </lineage>
</organism>
<dbReference type="EMBL" id="OW152831">
    <property type="protein sequence ID" value="CAH2049161.1"/>
    <property type="molecule type" value="Genomic_DNA"/>
</dbReference>
<dbReference type="InterPro" id="IPR002557">
    <property type="entry name" value="Chitin-bd_dom"/>
</dbReference>
<dbReference type="Pfam" id="PF01607">
    <property type="entry name" value="CBM_14"/>
    <property type="match status" value="2"/>
</dbReference>
<evidence type="ECO:0000256" key="2">
    <source>
        <dbReference type="ARBA" id="ARBA00022729"/>
    </source>
</evidence>
<keyword evidence="4" id="KW-1015">Disulfide bond</keyword>
<feature type="region of interest" description="Disordered" evidence="6">
    <location>
        <begin position="69"/>
        <end position="94"/>
    </location>
</feature>
<dbReference type="Proteomes" id="UP000837857">
    <property type="component" value="Chromosome 19"/>
</dbReference>
<feature type="domain" description="Chitin-binding type-2" evidence="7">
    <location>
        <begin position="104"/>
        <end position="162"/>
    </location>
</feature>
<evidence type="ECO:0000256" key="6">
    <source>
        <dbReference type="SAM" id="MobiDB-lite"/>
    </source>
</evidence>
<keyword evidence="3" id="KW-0677">Repeat</keyword>
<feature type="domain" description="Chitin-binding type-2" evidence="7">
    <location>
        <begin position="8"/>
        <end position="66"/>
    </location>
</feature>
<keyword evidence="2" id="KW-0732">Signal</keyword>
<gene>
    <name evidence="8" type="ORF">IPOD504_LOCUS6644</name>
</gene>
<dbReference type="PANTHER" id="PTHR23301:SF0">
    <property type="entry name" value="CHITIN-BINDING TYPE-2 DOMAIN-CONTAINING PROTEIN-RELATED"/>
    <property type="match status" value="1"/>
</dbReference>
<proteinExistence type="predicted"/>
<keyword evidence="9" id="KW-1185">Reference proteome</keyword>
<dbReference type="Gene3D" id="2.170.140.10">
    <property type="entry name" value="Chitin binding domain"/>
    <property type="match status" value="2"/>
</dbReference>
<dbReference type="PROSITE" id="PS50940">
    <property type="entry name" value="CHIT_BIND_II"/>
    <property type="match status" value="2"/>
</dbReference>
<evidence type="ECO:0000256" key="5">
    <source>
        <dbReference type="ARBA" id="ARBA00023180"/>
    </source>
</evidence>
<dbReference type="SUPFAM" id="SSF57625">
    <property type="entry name" value="Invertebrate chitin-binding proteins"/>
    <property type="match status" value="2"/>
</dbReference>
<dbReference type="PANTHER" id="PTHR23301">
    <property type="entry name" value="CHITIN BINDING PERITROPHIN-A"/>
    <property type="match status" value="1"/>
</dbReference>
<reference evidence="8" key="1">
    <citation type="submission" date="2022-03" db="EMBL/GenBank/DDBJ databases">
        <authorList>
            <person name="Martin H S."/>
        </authorList>
    </citation>
    <scope>NUCLEOTIDE SEQUENCE</scope>
</reference>
<evidence type="ECO:0000256" key="1">
    <source>
        <dbReference type="ARBA" id="ARBA00022669"/>
    </source>
</evidence>
<evidence type="ECO:0000259" key="7">
    <source>
        <dbReference type="PROSITE" id="PS50940"/>
    </source>
</evidence>
<dbReference type="SMART" id="SM00494">
    <property type="entry name" value="ChtBD2"/>
    <property type="match status" value="2"/>
</dbReference>
<keyword evidence="1" id="KW-0147">Chitin-binding</keyword>
<name>A0ABN8I5M2_9NEOP</name>
<evidence type="ECO:0000256" key="4">
    <source>
        <dbReference type="ARBA" id="ARBA00023157"/>
    </source>
</evidence>
<sequence length="164" mass="18511">MTHSWGKDKEVTNSATVIGAKRDPRDCDKFYQCTHGEPVEVACPKGLFYSIVERVCEWPELVKCDGRIVPEPSKPDGGKEPEVTPGPGGDGSVQTAKPVVEFLPNGCPVDPDVHWLLPHESTCNLFYYCERGERQLRWCPVLLHFNRKRQVCDWPWSAGCIELK</sequence>
<keyword evidence="5" id="KW-0325">Glycoprotein</keyword>
<dbReference type="InterPro" id="IPR036508">
    <property type="entry name" value="Chitin-bd_dom_sf"/>
</dbReference>